<protein>
    <submittedName>
        <fullName evidence="1">Predicted protein</fullName>
    </submittedName>
</protein>
<evidence type="ECO:0000313" key="1">
    <source>
        <dbReference type="EMBL" id="CBX91651.1"/>
    </source>
</evidence>
<dbReference type="HOGENOM" id="CLU_2542975_0_0_1"/>
<dbReference type="AlphaFoldDB" id="E4ZK56"/>
<dbReference type="VEuPathDB" id="FungiDB:LEMA_P071590.1"/>
<organism evidence="2">
    <name type="scientific">Leptosphaeria maculans (strain JN3 / isolate v23.1.3 / race Av1-4-5-6-7-8)</name>
    <name type="common">Blackleg fungus</name>
    <name type="synonym">Phoma lingam</name>
    <dbReference type="NCBI Taxonomy" id="985895"/>
    <lineage>
        <taxon>Eukaryota</taxon>
        <taxon>Fungi</taxon>
        <taxon>Dikarya</taxon>
        <taxon>Ascomycota</taxon>
        <taxon>Pezizomycotina</taxon>
        <taxon>Dothideomycetes</taxon>
        <taxon>Pleosporomycetidae</taxon>
        <taxon>Pleosporales</taxon>
        <taxon>Pleosporineae</taxon>
        <taxon>Leptosphaeriaceae</taxon>
        <taxon>Plenodomus</taxon>
        <taxon>Plenodomus lingam/Leptosphaeria maculans species complex</taxon>
    </lineage>
</organism>
<accession>E4ZK56</accession>
<dbReference type="EMBL" id="FP929072">
    <property type="protein sequence ID" value="CBX91651.1"/>
    <property type="molecule type" value="Genomic_DNA"/>
</dbReference>
<dbReference type="InParanoid" id="E4ZK56"/>
<gene>
    <name evidence="1" type="ORF">LEMA_P071590.1</name>
</gene>
<reference evidence="2" key="1">
    <citation type="journal article" date="2011" name="Nat. Commun.">
        <title>Effector diversification within compartments of the Leptosphaeria maculans genome affected by Repeat-Induced Point mutations.</title>
        <authorList>
            <person name="Rouxel T."/>
            <person name="Grandaubert J."/>
            <person name="Hane J.K."/>
            <person name="Hoede C."/>
            <person name="van de Wouw A.P."/>
            <person name="Couloux A."/>
            <person name="Dominguez V."/>
            <person name="Anthouard V."/>
            <person name="Bally P."/>
            <person name="Bourras S."/>
            <person name="Cozijnsen A.J."/>
            <person name="Ciuffetti L.M."/>
            <person name="Degrave A."/>
            <person name="Dilmaghani A."/>
            <person name="Duret L."/>
            <person name="Fudal I."/>
            <person name="Goodwin S.B."/>
            <person name="Gout L."/>
            <person name="Glaser N."/>
            <person name="Linglin J."/>
            <person name="Kema G.H.J."/>
            <person name="Lapalu N."/>
            <person name="Lawrence C.B."/>
            <person name="May K."/>
            <person name="Meyer M."/>
            <person name="Ollivier B."/>
            <person name="Poulain J."/>
            <person name="Schoch C.L."/>
            <person name="Simon A."/>
            <person name="Spatafora J.W."/>
            <person name="Stachowiak A."/>
            <person name="Turgeon B.G."/>
            <person name="Tyler B.M."/>
            <person name="Vincent D."/>
            <person name="Weissenbach J."/>
            <person name="Amselem J."/>
            <person name="Quesneville H."/>
            <person name="Oliver R.P."/>
            <person name="Wincker P."/>
            <person name="Balesdent M.-H."/>
            <person name="Howlett B.J."/>
        </authorList>
    </citation>
    <scope>NUCLEOTIDE SEQUENCE [LARGE SCALE GENOMIC DNA]</scope>
    <source>
        <strain evidence="2">JN3 / isolate v23.1.3 / race Av1-4-5-6-7-8</strain>
    </source>
</reference>
<dbReference type="OrthoDB" id="5427823at2759"/>
<evidence type="ECO:0000313" key="2">
    <source>
        <dbReference type="Proteomes" id="UP000002668"/>
    </source>
</evidence>
<sequence length="83" mass="9309">MAPALRMTRSIKEKLPFFLLGGGCSSPGWRLWAGFFGFVCLEVGAGVHAAKPRRVISAKVQKQLHLKVILIRFKSLVFISYYL</sequence>
<keyword evidence="2" id="KW-1185">Reference proteome</keyword>
<proteinExistence type="predicted"/>
<name>E4ZK56_LEPMJ</name>
<dbReference type="Proteomes" id="UP000002668">
    <property type="component" value="Genome"/>
</dbReference>